<dbReference type="SUPFAM" id="SSF51419">
    <property type="entry name" value="PLP-binding barrel"/>
    <property type="match status" value="1"/>
</dbReference>
<gene>
    <name evidence="2" type="ORF">GCM10009854_07420</name>
</gene>
<organism evidence="2 3">
    <name type="scientific">Saccharopolyspora halophila</name>
    <dbReference type="NCBI Taxonomy" id="405551"/>
    <lineage>
        <taxon>Bacteria</taxon>
        <taxon>Bacillati</taxon>
        <taxon>Actinomycetota</taxon>
        <taxon>Actinomycetes</taxon>
        <taxon>Pseudonocardiales</taxon>
        <taxon>Pseudonocardiaceae</taxon>
        <taxon>Saccharopolyspora</taxon>
    </lineage>
</organism>
<proteinExistence type="predicted"/>
<keyword evidence="3" id="KW-1185">Reference proteome</keyword>
<dbReference type="InterPro" id="IPR029066">
    <property type="entry name" value="PLP-binding_barrel"/>
</dbReference>
<dbReference type="CDD" id="cd06813">
    <property type="entry name" value="PLPDE_III_DSD_D-TA_like_2"/>
    <property type="match status" value="1"/>
</dbReference>
<dbReference type="Proteomes" id="UP001501218">
    <property type="component" value="Unassembled WGS sequence"/>
</dbReference>
<dbReference type="EMBL" id="BAAARA010000002">
    <property type="protein sequence ID" value="GAA2334325.1"/>
    <property type="molecule type" value="Genomic_DNA"/>
</dbReference>
<dbReference type="Pfam" id="PF01168">
    <property type="entry name" value="Ala_racemase_N"/>
    <property type="match status" value="1"/>
</dbReference>
<dbReference type="InterPro" id="IPR001608">
    <property type="entry name" value="Ala_racemase_N"/>
</dbReference>
<dbReference type="RefSeq" id="WP_344126528.1">
    <property type="nucleotide sequence ID" value="NZ_BAAARA010000002.1"/>
</dbReference>
<protein>
    <submittedName>
        <fullName evidence="2">Amino acid deaminase/aldolase</fullName>
    </submittedName>
</protein>
<evidence type="ECO:0000313" key="2">
    <source>
        <dbReference type="EMBL" id="GAA2334325.1"/>
    </source>
</evidence>
<reference evidence="3" key="1">
    <citation type="journal article" date="2019" name="Int. J. Syst. Evol. Microbiol.">
        <title>The Global Catalogue of Microorganisms (GCM) 10K type strain sequencing project: providing services to taxonomists for standard genome sequencing and annotation.</title>
        <authorList>
            <consortium name="The Broad Institute Genomics Platform"/>
            <consortium name="The Broad Institute Genome Sequencing Center for Infectious Disease"/>
            <person name="Wu L."/>
            <person name="Ma J."/>
        </authorList>
    </citation>
    <scope>NUCLEOTIDE SEQUENCE [LARGE SCALE GENOMIC DNA]</scope>
    <source>
        <strain evidence="3">JCM 16221</strain>
    </source>
</reference>
<feature type="domain" description="Alanine racemase N-terminal" evidence="1">
    <location>
        <begin position="18"/>
        <end position="189"/>
    </location>
</feature>
<evidence type="ECO:0000259" key="1">
    <source>
        <dbReference type="Pfam" id="PF01168"/>
    </source>
</evidence>
<comment type="caution">
    <text evidence="2">The sequence shown here is derived from an EMBL/GenBank/DDBJ whole genome shotgun (WGS) entry which is preliminary data.</text>
</comment>
<evidence type="ECO:0000313" key="3">
    <source>
        <dbReference type="Proteomes" id="UP001501218"/>
    </source>
</evidence>
<dbReference type="InterPro" id="IPR051466">
    <property type="entry name" value="D-amino_acid_metab_enzyme"/>
</dbReference>
<accession>A0ABP5SLZ7</accession>
<dbReference type="PANTHER" id="PTHR28004">
    <property type="entry name" value="ZGC:162816-RELATED"/>
    <property type="match status" value="1"/>
</dbReference>
<dbReference type="Gene3D" id="3.20.20.10">
    <property type="entry name" value="Alanine racemase"/>
    <property type="match status" value="1"/>
</dbReference>
<name>A0ABP5SLZ7_9PSEU</name>
<dbReference type="PANTHER" id="PTHR28004:SF2">
    <property type="entry name" value="D-SERINE DEHYDRATASE"/>
    <property type="match status" value="1"/>
</dbReference>
<sequence length="393" mass="41981">MRRIDEITRDLDPPLAAVDLAAFDHNADDLVRRAAGYPIRIATKSVRCRELIRRALDKPGCAGLMCYTLAEALWLHAEGLGDDLLVAYPTADRAALRRLAADPAAAAAITIMVDSAEHLDLVDAALGPNRPPIRVCAEVDASWKPLPGVHLGTRRSPLHTRSQVRGFAEEVVRREGFRLVGLMAYEGQIAGLGDAPAGRPLRGAALRWIQRRSAAELAERRAAVVADVREVAELEFVNGGGTGSLERTAAEGVVSEIAAGSGLIGPTLFDAYRAFRPRPAALFALPVVHRPAKRIATVFGGGYIASGVAGADRVPVPHWPEGLALLGAEGAGEVQTPVTGAAARHLAIGDRVWFRHAKAGELAERFEHYHLVDTAASTVRQVPTYRGEGRSFG</sequence>